<feature type="signal peptide" evidence="2">
    <location>
        <begin position="1"/>
        <end position="24"/>
    </location>
</feature>
<dbReference type="EMBL" id="EQ973783">
    <property type="protein sequence ID" value="EEF48409.1"/>
    <property type="molecule type" value="Genomic_DNA"/>
</dbReference>
<dbReference type="AlphaFoldDB" id="B9RJA7"/>
<dbReference type="OMA" id="SYWLEND"/>
<reference evidence="4" key="1">
    <citation type="journal article" date="2010" name="Nat. Biotechnol.">
        <title>Draft genome sequence of the oilseed species Ricinus communis.</title>
        <authorList>
            <person name="Chan A.P."/>
            <person name="Crabtree J."/>
            <person name="Zhao Q."/>
            <person name="Lorenzi H."/>
            <person name="Orvis J."/>
            <person name="Puiu D."/>
            <person name="Melake-Berhan A."/>
            <person name="Jones K.M."/>
            <person name="Redman J."/>
            <person name="Chen G."/>
            <person name="Cahoon E.B."/>
            <person name="Gedil M."/>
            <person name="Stanke M."/>
            <person name="Haas B.J."/>
            <person name="Wortman J.R."/>
            <person name="Fraser-Liggett C.M."/>
            <person name="Ravel J."/>
            <person name="Rabinowicz P.D."/>
        </authorList>
    </citation>
    <scope>NUCLEOTIDE SEQUENCE [LARGE SCALE GENOMIC DNA]</scope>
    <source>
        <strain evidence="4">cv. Hale</strain>
    </source>
</reference>
<accession>B9RJA7</accession>
<feature type="compositionally biased region" description="Low complexity" evidence="1">
    <location>
        <begin position="103"/>
        <end position="117"/>
    </location>
</feature>
<keyword evidence="2" id="KW-0732">Signal</keyword>
<protein>
    <submittedName>
        <fullName evidence="3">Uncharacterized protein</fullName>
    </submittedName>
</protein>
<sequence>MAIKLEEYVKVMLVLLAFAGHLHAHDMPTENNETASAPTDQGDNTGGTDHSEGWVYRCGCDAAPDGSWNYNWGTGSGPDGSTYGYGSGSGQSPDGGGFGFGWGSSSSSAAGSTDSYGFGTGDGDGSYWLENDPNHGV</sequence>
<proteinExistence type="predicted"/>
<feature type="compositionally biased region" description="Polar residues" evidence="1">
    <location>
        <begin position="29"/>
        <end position="48"/>
    </location>
</feature>
<feature type="region of interest" description="Disordered" evidence="1">
    <location>
        <begin position="80"/>
        <end position="137"/>
    </location>
</feature>
<dbReference type="eggNOG" id="ENOG502SDTG">
    <property type="taxonomic scope" value="Eukaryota"/>
</dbReference>
<evidence type="ECO:0000256" key="1">
    <source>
        <dbReference type="SAM" id="MobiDB-lite"/>
    </source>
</evidence>
<feature type="chain" id="PRO_5002891124" evidence="2">
    <location>
        <begin position="25"/>
        <end position="137"/>
    </location>
</feature>
<keyword evidence="4" id="KW-1185">Reference proteome</keyword>
<dbReference type="KEGG" id="rcu:8274139"/>
<dbReference type="Proteomes" id="UP000008311">
    <property type="component" value="Unassembled WGS sequence"/>
</dbReference>
<feature type="compositionally biased region" description="Gly residues" evidence="1">
    <location>
        <begin position="80"/>
        <end position="102"/>
    </location>
</feature>
<evidence type="ECO:0000256" key="2">
    <source>
        <dbReference type="SAM" id="SignalP"/>
    </source>
</evidence>
<gene>
    <name evidence="3" type="ORF">RCOM_1032780</name>
</gene>
<name>B9RJA7_RICCO</name>
<organism evidence="3 4">
    <name type="scientific">Ricinus communis</name>
    <name type="common">Castor bean</name>
    <dbReference type="NCBI Taxonomy" id="3988"/>
    <lineage>
        <taxon>Eukaryota</taxon>
        <taxon>Viridiplantae</taxon>
        <taxon>Streptophyta</taxon>
        <taxon>Embryophyta</taxon>
        <taxon>Tracheophyta</taxon>
        <taxon>Spermatophyta</taxon>
        <taxon>Magnoliopsida</taxon>
        <taxon>eudicotyledons</taxon>
        <taxon>Gunneridae</taxon>
        <taxon>Pentapetalae</taxon>
        <taxon>rosids</taxon>
        <taxon>fabids</taxon>
        <taxon>Malpighiales</taxon>
        <taxon>Euphorbiaceae</taxon>
        <taxon>Acalyphoideae</taxon>
        <taxon>Acalypheae</taxon>
        <taxon>Ricinus</taxon>
    </lineage>
</organism>
<dbReference type="InParanoid" id="B9RJA7"/>
<feature type="region of interest" description="Disordered" evidence="1">
    <location>
        <begin position="27"/>
        <end position="50"/>
    </location>
</feature>
<evidence type="ECO:0000313" key="3">
    <source>
        <dbReference type="EMBL" id="EEF48409.1"/>
    </source>
</evidence>
<evidence type="ECO:0000313" key="4">
    <source>
        <dbReference type="Proteomes" id="UP000008311"/>
    </source>
</evidence>